<accession>A0ABU9G8R6</accession>
<dbReference type="EMBL" id="JBAKAR010000009">
    <property type="protein sequence ID" value="MEL0613817.1"/>
    <property type="molecule type" value="Genomic_DNA"/>
</dbReference>
<dbReference type="Pfam" id="PF08921">
    <property type="entry name" value="DUF1904"/>
    <property type="match status" value="1"/>
</dbReference>
<evidence type="ECO:0000313" key="1">
    <source>
        <dbReference type="EMBL" id="MEL0613817.1"/>
    </source>
</evidence>
<keyword evidence="2" id="KW-1185">Reference proteome</keyword>
<dbReference type="RefSeq" id="WP_341567488.1">
    <property type="nucleotide sequence ID" value="NZ_JBAKAR010000009.1"/>
</dbReference>
<proteinExistence type="predicted"/>
<sequence>MPHIRVRGLPFEDLESIGDILVENLAEITDTPNSHFTLEFQLTSYLVVGGASPAYPFFEVLWFDRGDEVKAKVARAIENLTRPLVESGQDITVLFRDLQGKDYYENGEHF</sequence>
<reference evidence="1 2" key="1">
    <citation type="submission" date="2024-02" db="EMBL/GenBank/DDBJ databases">
        <title>Bacteria isolated from the canopy kelp, Nereocystis luetkeana.</title>
        <authorList>
            <person name="Pfister C.A."/>
            <person name="Younker I.T."/>
            <person name="Light S.H."/>
        </authorList>
    </citation>
    <scope>NUCLEOTIDE SEQUENCE [LARGE SCALE GENOMIC DNA]</scope>
    <source>
        <strain evidence="1 2">TI.4.07</strain>
    </source>
</reference>
<gene>
    <name evidence="1" type="ORF">V6242_11735</name>
</gene>
<name>A0ABU9G8R6_9GAMM</name>
<dbReference type="InterPro" id="IPR014347">
    <property type="entry name" value="Tautomerase/MIF_sf"/>
</dbReference>
<dbReference type="SUPFAM" id="SSF55331">
    <property type="entry name" value="Tautomerase/MIF"/>
    <property type="match status" value="1"/>
</dbReference>
<dbReference type="Proteomes" id="UP001379949">
    <property type="component" value="Unassembled WGS sequence"/>
</dbReference>
<dbReference type="InterPro" id="IPR015017">
    <property type="entry name" value="DUF1904"/>
</dbReference>
<comment type="caution">
    <text evidence="1">The sequence shown here is derived from an EMBL/GenBank/DDBJ whole genome shotgun (WGS) entry which is preliminary data.</text>
</comment>
<organism evidence="1 2">
    <name type="scientific">Marinomonas arenicola</name>
    <dbReference type="NCBI Taxonomy" id="569601"/>
    <lineage>
        <taxon>Bacteria</taxon>
        <taxon>Pseudomonadati</taxon>
        <taxon>Pseudomonadota</taxon>
        <taxon>Gammaproteobacteria</taxon>
        <taxon>Oceanospirillales</taxon>
        <taxon>Oceanospirillaceae</taxon>
        <taxon>Marinomonas</taxon>
    </lineage>
</organism>
<dbReference type="Gene3D" id="3.30.429.10">
    <property type="entry name" value="Macrophage Migration Inhibitory Factor"/>
    <property type="match status" value="1"/>
</dbReference>
<evidence type="ECO:0000313" key="2">
    <source>
        <dbReference type="Proteomes" id="UP001379949"/>
    </source>
</evidence>
<protein>
    <submittedName>
        <fullName evidence="1">DUF1904 family protein</fullName>
    </submittedName>
</protein>